<accession>A0A6C8N1Y2</accession>
<sequence>MVSLDNIVVQISLDWDRYRKYAYTAMILKYLHCYKIGDWVARNGIKKHTTSKVVNEEKE</sequence>
<name>A0A6C8N1Y2_LISMN</name>
<comment type="caution">
    <text evidence="1">The sequence shown here is derived from an EMBL/GenBank/DDBJ whole genome shotgun (WGS) entry which is preliminary data.</text>
</comment>
<reference evidence="1" key="1">
    <citation type="submission" date="2018-04" db="EMBL/GenBank/DDBJ databases">
        <title>Genome Analysis of a Prevalent Clone of Listeria monocytogenes Sequence Type 87 in China.</title>
        <authorList>
            <person name="Wang Y."/>
        </authorList>
    </citation>
    <scope>NUCLEOTIDE SEQUENCE</scope>
    <source>
        <strain evidence="1">ICDC_LM0449</strain>
    </source>
</reference>
<dbReference type="AlphaFoldDB" id="A0A6C8N1Y2"/>
<proteinExistence type="predicted"/>
<protein>
    <submittedName>
        <fullName evidence="1">Uncharacterized protein</fullName>
    </submittedName>
</protein>
<dbReference type="EMBL" id="QDCA01000003">
    <property type="protein sequence ID" value="KAA9534123.1"/>
    <property type="molecule type" value="Genomic_DNA"/>
</dbReference>
<gene>
    <name evidence="1" type="ORF">DCK33_08260</name>
</gene>
<evidence type="ECO:0000313" key="1">
    <source>
        <dbReference type="EMBL" id="KAA9534123.1"/>
    </source>
</evidence>
<organism evidence="1">
    <name type="scientific">Listeria monocytogenes</name>
    <dbReference type="NCBI Taxonomy" id="1639"/>
    <lineage>
        <taxon>Bacteria</taxon>
        <taxon>Bacillati</taxon>
        <taxon>Bacillota</taxon>
        <taxon>Bacilli</taxon>
        <taxon>Bacillales</taxon>
        <taxon>Listeriaceae</taxon>
        <taxon>Listeria</taxon>
    </lineage>
</organism>